<dbReference type="InterPro" id="IPR006186">
    <property type="entry name" value="Ser/Thr-sp_prot-phosphatase"/>
</dbReference>
<dbReference type="PRINTS" id="PR00114">
    <property type="entry name" value="STPHPHTASE"/>
</dbReference>
<dbReference type="SUPFAM" id="SSF56300">
    <property type="entry name" value="Metallo-dependent phosphatases"/>
    <property type="match status" value="1"/>
</dbReference>
<dbReference type="PANTHER" id="PTHR46546:SF4">
    <property type="entry name" value="SHEWANELLA-LIKE PROTEIN PHOSPHATASE 1"/>
    <property type="match status" value="1"/>
</dbReference>
<reference evidence="2 3" key="1">
    <citation type="submission" date="2024-02" db="EMBL/GenBank/DDBJ databases">
        <title>Deinococcus xinjiangensis NBRC 107630.</title>
        <authorList>
            <person name="Ichikawa N."/>
            <person name="Katano-Makiyama Y."/>
            <person name="Hidaka K."/>
        </authorList>
    </citation>
    <scope>NUCLEOTIDE SEQUENCE [LARGE SCALE GENOMIC DNA]</scope>
    <source>
        <strain evidence="2 3">NBRC 107630</strain>
    </source>
</reference>
<dbReference type="RefSeq" id="WP_353540525.1">
    <property type="nucleotide sequence ID" value="NZ_BAABRN010000002.1"/>
</dbReference>
<dbReference type="PANTHER" id="PTHR46546">
    <property type="entry name" value="SHEWANELLA-LIKE PROTEIN PHOSPHATASE 1"/>
    <property type="match status" value="1"/>
</dbReference>
<name>A0ABP9V5I2_9DEIO</name>
<dbReference type="EMBL" id="BAABRN010000002">
    <property type="protein sequence ID" value="GAA5500539.1"/>
    <property type="molecule type" value="Genomic_DNA"/>
</dbReference>
<proteinExistence type="predicted"/>
<dbReference type="Gene3D" id="3.60.21.10">
    <property type="match status" value="1"/>
</dbReference>
<dbReference type="InterPro" id="IPR029052">
    <property type="entry name" value="Metallo-depent_PP-like"/>
</dbReference>
<comment type="caution">
    <text evidence="2">The sequence shown here is derived from an EMBL/GenBank/DDBJ whole genome shotgun (WGS) entry which is preliminary data.</text>
</comment>
<evidence type="ECO:0000313" key="2">
    <source>
        <dbReference type="EMBL" id="GAA5500539.1"/>
    </source>
</evidence>
<keyword evidence="3" id="KW-1185">Reference proteome</keyword>
<organism evidence="2 3">
    <name type="scientific">Deinococcus xinjiangensis</name>
    <dbReference type="NCBI Taxonomy" id="457454"/>
    <lineage>
        <taxon>Bacteria</taxon>
        <taxon>Thermotogati</taxon>
        <taxon>Deinococcota</taxon>
        <taxon>Deinococci</taxon>
        <taxon>Deinococcales</taxon>
        <taxon>Deinococcaceae</taxon>
        <taxon>Deinococcus</taxon>
    </lineage>
</organism>
<accession>A0ABP9V5I2</accession>
<gene>
    <name evidence="2" type="primary">apaH_2</name>
    <name evidence="2" type="ORF">Dxin01_00260</name>
</gene>
<dbReference type="InterPro" id="IPR004843">
    <property type="entry name" value="Calcineurin-like_PHP"/>
</dbReference>
<feature type="domain" description="Calcineurin-like phosphoesterase" evidence="1">
    <location>
        <begin position="4"/>
        <end position="215"/>
    </location>
</feature>
<sequence>MSALWIVGDVHGAHDKLRALLMQAGLTDRNGYWTGGDAHLVFLGDYFDRGPDGIGVVRLIQKLEEEAPRSGGQVSALIGNHEVMFLAASRFRRVDPTDRLGFYGYWAGNGGRSSDMQRLEGADITWLSQRPALMRVGHWLLTHADSLFYLHLGRSMADINARVRGLLTSTDAGDWGSFANTFVDRLNFAGADGEQAALKMLRALGGECIVHGHTPIQLLVAENEQGIDAEPVAPIRYAAGRALAVDSGMAYFGDAGFITRLGESEVEQVATLPAGLFATPEPVGLERD</sequence>
<protein>
    <submittedName>
        <fullName evidence="2">Bis(5'-nucleosyl)-tetraphosphatase, symmetrical</fullName>
    </submittedName>
</protein>
<evidence type="ECO:0000259" key="1">
    <source>
        <dbReference type="Pfam" id="PF00149"/>
    </source>
</evidence>
<dbReference type="Pfam" id="PF00149">
    <property type="entry name" value="Metallophos"/>
    <property type="match status" value="1"/>
</dbReference>
<dbReference type="Proteomes" id="UP001458946">
    <property type="component" value="Unassembled WGS sequence"/>
</dbReference>
<evidence type="ECO:0000313" key="3">
    <source>
        <dbReference type="Proteomes" id="UP001458946"/>
    </source>
</evidence>